<evidence type="ECO:0000313" key="2">
    <source>
        <dbReference type="Proteomes" id="UP000735302"/>
    </source>
</evidence>
<dbReference type="Proteomes" id="UP000735302">
    <property type="component" value="Unassembled WGS sequence"/>
</dbReference>
<protein>
    <recommendedName>
        <fullName evidence="3">Reverse transcriptase domain-containing protein</fullName>
    </recommendedName>
</protein>
<dbReference type="EMBL" id="BLXT01002699">
    <property type="protein sequence ID" value="GFN96626.1"/>
    <property type="molecule type" value="Genomic_DNA"/>
</dbReference>
<evidence type="ECO:0000313" key="1">
    <source>
        <dbReference type="EMBL" id="GFN96626.1"/>
    </source>
</evidence>
<evidence type="ECO:0008006" key="3">
    <source>
        <dbReference type="Google" id="ProtNLM"/>
    </source>
</evidence>
<name>A0AAV3ZPN3_9GAST</name>
<comment type="caution">
    <text evidence="1">The sequence shown here is derived from an EMBL/GenBank/DDBJ whole genome shotgun (WGS) entry which is preliminary data.</text>
</comment>
<organism evidence="1 2">
    <name type="scientific">Plakobranchus ocellatus</name>
    <dbReference type="NCBI Taxonomy" id="259542"/>
    <lineage>
        <taxon>Eukaryota</taxon>
        <taxon>Metazoa</taxon>
        <taxon>Spiralia</taxon>
        <taxon>Lophotrochozoa</taxon>
        <taxon>Mollusca</taxon>
        <taxon>Gastropoda</taxon>
        <taxon>Heterobranchia</taxon>
        <taxon>Euthyneura</taxon>
        <taxon>Panpulmonata</taxon>
        <taxon>Sacoglossa</taxon>
        <taxon>Placobranchoidea</taxon>
        <taxon>Plakobranchidae</taxon>
        <taxon>Plakobranchus</taxon>
    </lineage>
</organism>
<keyword evidence="2" id="KW-1185">Reference proteome</keyword>
<accession>A0AAV3ZPN3</accession>
<reference evidence="1 2" key="1">
    <citation type="journal article" date="2021" name="Elife">
        <title>Chloroplast acquisition without the gene transfer in kleptoplastic sea slugs, Plakobranchus ocellatus.</title>
        <authorList>
            <person name="Maeda T."/>
            <person name="Takahashi S."/>
            <person name="Yoshida T."/>
            <person name="Shimamura S."/>
            <person name="Takaki Y."/>
            <person name="Nagai Y."/>
            <person name="Toyoda A."/>
            <person name="Suzuki Y."/>
            <person name="Arimoto A."/>
            <person name="Ishii H."/>
            <person name="Satoh N."/>
            <person name="Nishiyama T."/>
            <person name="Hasebe M."/>
            <person name="Maruyama T."/>
            <person name="Minagawa J."/>
            <person name="Obokata J."/>
            <person name="Shigenobu S."/>
        </authorList>
    </citation>
    <scope>NUCLEOTIDE SEQUENCE [LARGE SCALE GENOMIC DNA]</scope>
</reference>
<dbReference type="AlphaFoldDB" id="A0AAV3ZPN3"/>
<sequence length="106" mass="12077">METFLWKRRTSSTGGQNTSQRCITMKIKAPIFLRRKFKRPSKKMKKGKVAGPDDIPFALGEFGIKEVIKLLNTIHATGKIPTDFKKSMYIALPKKPGTVECDQHRK</sequence>
<proteinExistence type="predicted"/>
<gene>
    <name evidence="1" type="ORF">PoB_002313200</name>
</gene>